<evidence type="ECO:0000313" key="1">
    <source>
        <dbReference type="EMBL" id="TDD80533.1"/>
    </source>
</evidence>
<protein>
    <submittedName>
        <fullName evidence="1">RedY protein</fullName>
    </submittedName>
</protein>
<keyword evidence="2" id="KW-1185">Reference proteome</keyword>
<proteinExistence type="predicted"/>
<organism evidence="1 2">
    <name type="scientific">Actinomadura rubrisoli</name>
    <dbReference type="NCBI Taxonomy" id="2530368"/>
    <lineage>
        <taxon>Bacteria</taxon>
        <taxon>Bacillati</taxon>
        <taxon>Actinomycetota</taxon>
        <taxon>Actinomycetes</taxon>
        <taxon>Streptosporangiales</taxon>
        <taxon>Thermomonosporaceae</taxon>
        <taxon>Actinomadura</taxon>
    </lineage>
</organism>
<dbReference type="Proteomes" id="UP000294513">
    <property type="component" value="Unassembled WGS sequence"/>
</dbReference>
<evidence type="ECO:0000313" key="2">
    <source>
        <dbReference type="Proteomes" id="UP000294513"/>
    </source>
</evidence>
<accession>A0A4R5B686</accession>
<dbReference type="Gene3D" id="3.30.70.100">
    <property type="match status" value="1"/>
</dbReference>
<name>A0A4R5B686_9ACTN</name>
<dbReference type="AlphaFoldDB" id="A0A4R5B686"/>
<dbReference type="EMBL" id="SMKU01000151">
    <property type="protein sequence ID" value="TDD80533.1"/>
    <property type="molecule type" value="Genomic_DNA"/>
</dbReference>
<comment type="caution">
    <text evidence="1">The sequence shown here is derived from an EMBL/GenBank/DDBJ whole genome shotgun (WGS) entry which is preliminary data.</text>
</comment>
<dbReference type="InterPro" id="IPR021667">
    <property type="entry name" value="HapK"/>
</dbReference>
<dbReference type="RefSeq" id="WP_131897550.1">
    <property type="nucleotide sequence ID" value="NZ_SMKU01000151.1"/>
</dbReference>
<reference evidence="1 2" key="1">
    <citation type="submission" date="2019-03" db="EMBL/GenBank/DDBJ databases">
        <title>Draft genome sequences of novel Actinobacteria.</title>
        <authorList>
            <person name="Sahin N."/>
            <person name="Ay H."/>
            <person name="Saygin H."/>
        </authorList>
    </citation>
    <scope>NUCLEOTIDE SEQUENCE [LARGE SCALE GENOMIC DNA]</scope>
    <source>
        <strain evidence="1 2">H3C3</strain>
    </source>
</reference>
<sequence length="105" mass="11577">MQIIVHLIRLRPGTDPAAFESWVREVDYRTCPELPSVIAFSVQRISGSAHAAAHYFEIIQVTGAADFERDMGTPAFQGLVRTFETMATVTAEFSGDRLDPAYSAV</sequence>
<dbReference type="OrthoDB" id="4731620at2"/>
<gene>
    <name evidence="1" type="ORF">E1298_25630</name>
</gene>
<dbReference type="Pfam" id="PF11639">
    <property type="entry name" value="HapK"/>
    <property type="match status" value="1"/>
</dbReference>